<dbReference type="EMBL" id="LT629705">
    <property type="protein sequence ID" value="SDP46851.1"/>
    <property type="molecule type" value="Genomic_DNA"/>
</dbReference>
<accession>A0A1H0SZ86</accession>
<reference evidence="1 2" key="1">
    <citation type="submission" date="2016-10" db="EMBL/GenBank/DDBJ databases">
        <authorList>
            <person name="de Groot N.N."/>
        </authorList>
    </citation>
    <scope>NUCLEOTIDE SEQUENCE [LARGE SCALE GENOMIC DNA]</scope>
    <source>
        <strain evidence="1 2">CECT 7543</strain>
    </source>
</reference>
<name>A0A1H0SZ86_9PSED</name>
<sequence>MLDDMDSTHSGMVIEGREVSSDLEVGQSIRLELIVFFDGPSDPRLAASDITVIFNAGETPTRVVTDSHGKAGFFYTATQPGPVAVTAILDIENKGDAAPSHTFHFVVLTAGVWDDAYSELLNGGEPRGWGGPPLFPPIGQTFFLKLSVANVDSALIGRDICLGQKGDISVSELGLTVEPALGVSRKMLLSGLTWQCRGTAGGAFGFQLAASRLLNLSPIHRMSLGSASPDSNLKSDIEVQVPG</sequence>
<protein>
    <recommendedName>
        <fullName evidence="3">Big-1 domain-containing protein</fullName>
    </recommendedName>
</protein>
<dbReference type="Proteomes" id="UP000198827">
    <property type="component" value="Chromosome I"/>
</dbReference>
<evidence type="ECO:0008006" key="3">
    <source>
        <dbReference type="Google" id="ProtNLM"/>
    </source>
</evidence>
<dbReference type="AlphaFoldDB" id="A0A1H0SZ86"/>
<dbReference type="RefSeq" id="WP_197678907.1">
    <property type="nucleotide sequence ID" value="NZ_LT629705.1"/>
</dbReference>
<proteinExistence type="predicted"/>
<evidence type="ECO:0000313" key="1">
    <source>
        <dbReference type="EMBL" id="SDP46851.1"/>
    </source>
</evidence>
<gene>
    <name evidence="1" type="ORF">SAMN04489798_5876</name>
</gene>
<organism evidence="1 2">
    <name type="scientific">Pseudomonas arsenicoxydans</name>
    <dbReference type="NCBI Taxonomy" id="702115"/>
    <lineage>
        <taxon>Bacteria</taxon>
        <taxon>Pseudomonadati</taxon>
        <taxon>Pseudomonadota</taxon>
        <taxon>Gammaproteobacteria</taxon>
        <taxon>Pseudomonadales</taxon>
        <taxon>Pseudomonadaceae</taxon>
        <taxon>Pseudomonas</taxon>
    </lineage>
</organism>
<evidence type="ECO:0000313" key="2">
    <source>
        <dbReference type="Proteomes" id="UP000198827"/>
    </source>
</evidence>